<reference evidence="3" key="2">
    <citation type="submission" date="2022-01" db="EMBL/GenBank/DDBJ databases">
        <authorList>
            <person name="Yamashiro T."/>
            <person name="Shiraishi A."/>
            <person name="Satake H."/>
            <person name="Nakayama K."/>
        </authorList>
    </citation>
    <scope>NUCLEOTIDE SEQUENCE</scope>
</reference>
<comment type="caution">
    <text evidence="3">The sequence shown here is derived from an EMBL/GenBank/DDBJ whole genome shotgun (WGS) entry which is preliminary data.</text>
</comment>
<organism evidence="3 4">
    <name type="scientific">Tanacetum coccineum</name>
    <dbReference type="NCBI Taxonomy" id="301880"/>
    <lineage>
        <taxon>Eukaryota</taxon>
        <taxon>Viridiplantae</taxon>
        <taxon>Streptophyta</taxon>
        <taxon>Embryophyta</taxon>
        <taxon>Tracheophyta</taxon>
        <taxon>Spermatophyta</taxon>
        <taxon>Magnoliopsida</taxon>
        <taxon>eudicotyledons</taxon>
        <taxon>Gunneridae</taxon>
        <taxon>Pentapetalae</taxon>
        <taxon>asterids</taxon>
        <taxon>campanulids</taxon>
        <taxon>Asterales</taxon>
        <taxon>Asteraceae</taxon>
        <taxon>Asteroideae</taxon>
        <taxon>Anthemideae</taxon>
        <taxon>Anthemidinae</taxon>
        <taxon>Tanacetum</taxon>
    </lineage>
</organism>
<keyword evidence="4" id="KW-1185">Reference proteome</keyword>
<accession>A0ABQ5HII0</accession>
<dbReference type="Proteomes" id="UP001151760">
    <property type="component" value="Unassembled WGS sequence"/>
</dbReference>
<feature type="domain" description="GAG-pre-integrase" evidence="2">
    <location>
        <begin position="107"/>
        <end position="161"/>
    </location>
</feature>
<evidence type="ECO:0000256" key="1">
    <source>
        <dbReference type="SAM" id="MobiDB-lite"/>
    </source>
</evidence>
<reference evidence="3" key="1">
    <citation type="journal article" date="2022" name="Int. J. Mol. Sci.">
        <title>Draft Genome of Tanacetum Coccineum: Genomic Comparison of Closely Related Tanacetum-Family Plants.</title>
        <authorList>
            <person name="Yamashiro T."/>
            <person name="Shiraishi A."/>
            <person name="Nakayama K."/>
            <person name="Satake H."/>
        </authorList>
    </citation>
    <scope>NUCLEOTIDE SEQUENCE</scope>
</reference>
<proteinExistence type="predicted"/>
<name>A0ABQ5HII0_9ASTR</name>
<gene>
    <name evidence="3" type="ORF">Tco_1068774</name>
</gene>
<feature type="compositionally biased region" description="Polar residues" evidence="1">
    <location>
        <begin position="30"/>
        <end position="41"/>
    </location>
</feature>
<feature type="region of interest" description="Disordered" evidence="1">
    <location>
        <begin position="30"/>
        <end position="54"/>
    </location>
</feature>
<dbReference type="InterPro" id="IPR025724">
    <property type="entry name" value="GAG-pre-integrase_dom"/>
</dbReference>
<evidence type="ECO:0000259" key="2">
    <source>
        <dbReference type="Pfam" id="PF13976"/>
    </source>
</evidence>
<dbReference type="Pfam" id="PF13976">
    <property type="entry name" value="gag_pre-integrs"/>
    <property type="match status" value="1"/>
</dbReference>
<dbReference type="EMBL" id="BQNB010019604">
    <property type="protein sequence ID" value="GJT87057.1"/>
    <property type="molecule type" value="Genomic_DNA"/>
</dbReference>
<evidence type="ECO:0000313" key="4">
    <source>
        <dbReference type="Proteomes" id="UP001151760"/>
    </source>
</evidence>
<protein>
    <submittedName>
        <fullName evidence="3">Ribonuclease H-like domain-containing protein</fullName>
    </submittedName>
</protein>
<sequence>MGFATSSSQPIPYYSVTSPLGFTPTQAQPVTVATQHTSQAQPIAPSAGSVGHTGLPGQATILPHAFNAIMLQDTTHGAWNMDTCDFLTRRVLLRCDSTEDLYPVTAPSPISHDFLVSQHMWHQRLGHPRDEMLHRLVSSNFISYNNEKPPVLCHACQLGKHVRLLFASSSAVISSCFDIIHSDVWTSPSSSLSALEALVTPWICARMDDAKVAE</sequence>
<evidence type="ECO:0000313" key="3">
    <source>
        <dbReference type="EMBL" id="GJT87057.1"/>
    </source>
</evidence>